<dbReference type="NCBIfam" id="NF047539">
    <property type="entry name" value="XAC2610_fam"/>
    <property type="match status" value="1"/>
</dbReference>
<accession>A0A3D9D1R3</accession>
<evidence type="ECO:0000313" key="2">
    <source>
        <dbReference type="Proteomes" id="UP000257030"/>
    </source>
</evidence>
<protein>
    <submittedName>
        <fullName evidence="1">Uncharacterized protein</fullName>
    </submittedName>
</protein>
<comment type="caution">
    <text evidence="1">The sequence shown here is derived from an EMBL/GenBank/DDBJ whole genome shotgun (WGS) entry which is preliminary data.</text>
</comment>
<sequence length="227" mass="25523">MINTSILYRSLSTLILLGSLCFGQYRFAIEDASRKYNAEITVEECQIDACRNKAAIVLFSKSGDKLQTLTSGDFIMYFKEGIKPSNTGVATLTRGMVHDDPLVFGDFNFDGTEDVAIRNGSGGNYGSASFDVYVFNSTKKQFVLSKELTEIASSYQGMFDVDARRKRLTTYARSGASLHYTYEYQVIPHKGLDLVYEKIGDLSEEPPKVTIREKINNKWVVKKSTEY</sequence>
<dbReference type="EMBL" id="QNUH01000040">
    <property type="protein sequence ID" value="REC71955.1"/>
    <property type="molecule type" value="Genomic_DNA"/>
</dbReference>
<proteinExistence type="predicted"/>
<reference evidence="1 2" key="1">
    <citation type="journal article" date="2010" name="Syst. Appl. Microbiol.">
        <title>Four new species of Chryseobacterium from the rhizosphere of coastal sand dune plants, Chryseobacterium elymi sp. nov., Chryseobacterium hagamense sp. nov., Chryseobacterium lathyri sp. nov. and Chryseobacterium rhizosphaerae sp. nov.</title>
        <authorList>
            <person name="Cho S.H."/>
            <person name="Lee K.S."/>
            <person name="Shin D.S."/>
            <person name="Han J.H."/>
            <person name="Park K.S."/>
            <person name="Lee C.H."/>
            <person name="Park K.H."/>
            <person name="Kim S.B."/>
        </authorList>
    </citation>
    <scope>NUCLEOTIDE SEQUENCE [LARGE SCALE GENOMIC DNA]</scope>
    <source>
        <strain evidence="1 2">KCTC 22547</strain>
    </source>
</reference>
<keyword evidence="2" id="KW-1185">Reference proteome</keyword>
<dbReference type="OrthoDB" id="5993839at2"/>
<dbReference type="Proteomes" id="UP000257030">
    <property type="component" value="Unassembled WGS sequence"/>
</dbReference>
<name>A0A3D9D1R3_9FLAO</name>
<gene>
    <name evidence="1" type="ORF">DRF60_20415</name>
</gene>
<dbReference type="InterPro" id="IPR058087">
    <property type="entry name" value="XAC2610_dom"/>
</dbReference>
<organism evidence="1 2">
    <name type="scientific">Chryseobacterium elymi</name>
    <dbReference type="NCBI Taxonomy" id="395936"/>
    <lineage>
        <taxon>Bacteria</taxon>
        <taxon>Pseudomonadati</taxon>
        <taxon>Bacteroidota</taxon>
        <taxon>Flavobacteriia</taxon>
        <taxon>Flavobacteriales</taxon>
        <taxon>Weeksellaceae</taxon>
        <taxon>Chryseobacterium group</taxon>
        <taxon>Chryseobacterium</taxon>
    </lineage>
</organism>
<evidence type="ECO:0000313" key="1">
    <source>
        <dbReference type="EMBL" id="REC71955.1"/>
    </source>
</evidence>
<dbReference type="AlphaFoldDB" id="A0A3D9D1R3"/>
<dbReference type="RefSeq" id="WP_116015162.1">
    <property type="nucleotide sequence ID" value="NZ_QNUH01000040.1"/>
</dbReference>